<comment type="caution">
    <text evidence="5">The sequence shown here is derived from an EMBL/GenBank/DDBJ whole genome shotgun (WGS) entry which is preliminary data.</text>
</comment>
<feature type="domain" description="M23ase beta-sheet core" evidence="4">
    <location>
        <begin position="301"/>
        <end position="388"/>
    </location>
</feature>
<feature type="compositionally biased region" description="Basic and acidic residues" evidence="2">
    <location>
        <begin position="50"/>
        <end position="70"/>
    </location>
</feature>
<dbReference type="InterPro" id="IPR016047">
    <property type="entry name" value="M23ase_b-sheet_dom"/>
</dbReference>
<dbReference type="PANTHER" id="PTHR21666:SF289">
    <property type="entry name" value="L-ALA--D-GLU ENDOPEPTIDASE"/>
    <property type="match status" value="1"/>
</dbReference>
<reference evidence="5 6" key="1">
    <citation type="submission" date="2024-05" db="EMBL/GenBank/DDBJ databases">
        <title>Sphingomonas sp. HF-S3 16S ribosomal RNA gene Genome sequencing and assembly.</title>
        <authorList>
            <person name="Lee H."/>
        </authorList>
    </citation>
    <scope>NUCLEOTIDE SEQUENCE [LARGE SCALE GENOMIC DNA]</scope>
    <source>
        <strain evidence="5 6">HF-S3</strain>
    </source>
</reference>
<dbReference type="Gene3D" id="2.70.70.10">
    <property type="entry name" value="Glucose Permease (Domain IIA)"/>
    <property type="match status" value="1"/>
</dbReference>
<proteinExistence type="predicted"/>
<evidence type="ECO:0000256" key="2">
    <source>
        <dbReference type="SAM" id="MobiDB-lite"/>
    </source>
</evidence>
<feature type="signal peptide" evidence="3">
    <location>
        <begin position="1"/>
        <end position="20"/>
    </location>
</feature>
<dbReference type="EMBL" id="JBDIZK010000009">
    <property type="protein sequence ID" value="MEN3748486.1"/>
    <property type="molecule type" value="Genomic_DNA"/>
</dbReference>
<feature type="chain" id="PRO_5046985816" evidence="3">
    <location>
        <begin position="21"/>
        <end position="394"/>
    </location>
</feature>
<dbReference type="PANTHER" id="PTHR21666">
    <property type="entry name" value="PEPTIDASE-RELATED"/>
    <property type="match status" value="1"/>
</dbReference>
<dbReference type="RefSeq" id="WP_346247515.1">
    <property type="nucleotide sequence ID" value="NZ_JBDIZK010000009.1"/>
</dbReference>
<evidence type="ECO:0000259" key="4">
    <source>
        <dbReference type="Pfam" id="PF01551"/>
    </source>
</evidence>
<gene>
    <name evidence="5" type="ORF">TPR58_15020</name>
</gene>
<name>A0ABV0BC84_9SPHN</name>
<evidence type="ECO:0000256" key="3">
    <source>
        <dbReference type="SAM" id="SignalP"/>
    </source>
</evidence>
<feature type="region of interest" description="Disordered" evidence="2">
    <location>
        <begin position="41"/>
        <end position="70"/>
    </location>
</feature>
<organism evidence="5 6">
    <name type="scientific">Sphingomonas rustica</name>
    <dbReference type="NCBI Taxonomy" id="3103142"/>
    <lineage>
        <taxon>Bacteria</taxon>
        <taxon>Pseudomonadati</taxon>
        <taxon>Pseudomonadota</taxon>
        <taxon>Alphaproteobacteria</taxon>
        <taxon>Sphingomonadales</taxon>
        <taxon>Sphingomonadaceae</taxon>
        <taxon>Sphingomonas</taxon>
    </lineage>
</organism>
<dbReference type="Proteomes" id="UP001427805">
    <property type="component" value="Unassembled WGS sequence"/>
</dbReference>
<sequence>MGPLRSVVLTVSLVAMLALGAAVSAQVPTLAEQKQRLAAADAESRAAQQRSDRLERQAAGERDAAAQARSREAAAAERIRAAQADIAAAQARLAIVDRELAAQRVRLGERQGSVVRLIAALQSMARRPAVLALVQPGSTEDMVHVRAVLGTVMPVVERRTADARADLARARTLRGEAVAAIAGLREGRVRVEKERIALVRLEADHRLRAGQLGRTALVESDRAIALGEQARDLVDQIETGTDAQALEQELAVLPGPLPRPARVGEGAAPSVLAGAAPYRLPIAGRIETGFGELAPTGVRARGLTLLPAANARAVAPAGGRVAYAQGFRGYGGIVIIDHGQGWTSLVTGLAQIAVKPGQVIAAGAPIGRVGADSPRLTVELRRRGRPMDIARMLD</sequence>
<protein>
    <submittedName>
        <fullName evidence="5">Peptidoglycan DD-metalloendopeptidase family protein</fullName>
    </submittedName>
</protein>
<evidence type="ECO:0000313" key="6">
    <source>
        <dbReference type="Proteomes" id="UP001427805"/>
    </source>
</evidence>
<dbReference type="SUPFAM" id="SSF51261">
    <property type="entry name" value="Duplicated hybrid motif"/>
    <property type="match status" value="1"/>
</dbReference>
<evidence type="ECO:0000313" key="5">
    <source>
        <dbReference type="EMBL" id="MEN3748486.1"/>
    </source>
</evidence>
<keyword evidence="1 3" id="KW-0732">Signal</keyword>
<evidence type="ECO:0000256" key="1">
    <source>
        <dbReference type="ARBA" id="ARBA00022729"/>
    </source>
</evidence>
<dbReference type="InterPro" id="IPR011055">
    <property type="entry name" value="Dup_hybrid_motif"/>
</dbReference>
<keyword evidence="6" id="KW-1185">Reference proteome</keyword>
<accession>A0ABV0BC84</accession>
<dbReference type="Pfam" id="PF01551">
    <property type="entry name" value="Peptidase_M23"/>
    <property type="match status" value="1"/>
</dbReference>
<dbReference type="CDD" id="cd12797">
    <property type="entry name" value="M23_peptidase"/>
    <property type="match status" value="1"/>
</dbReference>
<dbReference type="InterPro" id="IPR050570">
    <property type="entry name" value="Cell_wall_metabolism_enzyme"/>
</dbReference>